<keyword evidence="5" id="KW-1185">Reference proteome</keyword>
<reference evidence="4 5" key="1">
    <citation type="journal article" date="2021" name="Nat. Plants">
        <title>The Taxus genome provides insights into paclitaxel biosynthesis.</title>
        <authorList>
            <person name="Xiong X."/>
            <person name="Gou J."/>
            <person name="Liao Q."/>
            <person name="Li Y."/>
            <person name="Zhou Q."/>
            <person name="Bi G."/>
            <person name="Li C."/>
            <person name="Du R."/>
            <person name="Wang X."/>
            <person name="Sun T."/>
            <person name="Guo L."/>
            <person name="Liang H."/>
            <person name="Lu P."/>
            <person name="Wu Y."/>
            <person name="Zhang Z."/>
            <person name="Ro D.K."/>
            <person name="Shang Y."/>
            <person name="Huang S."/>
            <person name="Yan J."/>
        </authorList>
    </citation>
    <scope>NUCLEOTIDE SEQUENCE [LARGE SCALE GENOMIC DNA]</scope>
    <source>
        <strain evidence="4">Ta-2019</strain>
    </source>
</reference>
<keyword evidence="3" id="KW-0442">Lipid degradation</keyword>
<gene>
    <name evidence="4" type="ORF">KI387_006535</name>
</gene>
<evidence type="ECO:0000256" key="3">
    <source>
        <dbReference type="ARBA" id="ARBA00022963"/>
    </source>
</evidence>
<dbReference type="PANTHER" id="PTHR45648">
    <property type="entry name" value="GDSL LIPASE/ACYLHYDROLASE FAMILY PROTEIN (AFU_ORTHOLOGUE AFUA_4G14700)"/>
    <property type="match status" value="1"/>
</dbReference>
<dbReference type="InterPro" id="IPR001087">
    <property type="entry name" value="GDSL"/>
</dbReference>
<evidence type="ECO:0000256" key="1">
    <source>
        <dbReference type="ARBA" id="ARBA00008668"/>
    </source>
</evidence>
<evidence type="ECO:0000313" key="5">
    <source>
        <dbReference type="Proteomes" id="UP000824469"/>
    </source>
</evidence>
<dbReference type="InterPro" id="IPR036514">
    <property type="entry name" value="SGNH_hydro_sf"/>
</dbReference>
<evidence type="ECO:0008006" key="6">
    <source>
        <dbReference type="Google" id="ProtNLM"/>
    </source>
</evidence>
<protein>
    <recommendedName>
        <fullName evidence="6">GDSL esterase/lipase</fullName>
    </recommendedName>
</protein>
<dbReference type="Gene3D" id="3.40.50.1110">
    <property type="entry name" value="SGNH hydrolase"/>
    <property type="match status" value="1"/>
</dbReference>
<feature type="non-terminal residue" evidence="4">
    <location>
        <position position="165"/>
    </location>
</feature>
<accession>A0AA38GQ55</accession>
<sequence length="165" mass="18929">ENIIRIPQQFAYFEEYQRRVAQILGEAETKRLVEEALVSITLEGNDYVNNYYLLPVSLRSVQFTVPDYTKYIVSEYEKYLRQLYDLGGRRVLVTSTSPLGCAPEVKATRSRNEECAAELQRVASLFNSQLRSLINRLNGEASVQVFTFADSYSMNMGIFRNPAAY</sequence>
<keyword evidence="3" id="KW-0443">Lipid metabolism</keyword>
<evidence type="ECO:0000256" key="2">
    <source>
        <dbReference type="ARBA" id="ARBA00022801"/>
    </source>
</evidence>
<dbReference type="Pfam" id="PF00657">
    <property type="entry name" value="Lipase_GDSL"/>
    <property type="match status" value="1"/>
</dbReference>
<organism evidence="4 5">
    <name type="scientific">Taxus chinensis</name>
    <name type="common">Chinese yew</name>
    <name type="synonym">Taxus wallichiana var. chinensis</name>
    <dbReference type="NCBI Taxonomy" id="29808"/>
    <lineage>
        <taxon>Eukaryota</taxon>
        <taxon>Viridiplantae</taxon>
        <taxon>Streptophyta</taxon>
        <taxon>Embryophyta</taxon>
        <taxon>Tracheophyta</taxon>
        <taxon>Spermatophyta</taxon>
        <taxon>Pinopsida</taxon>
        <taxon>Pinidae</taxon>
        <taxon>Conifers II</taxon>
        <taxon>Cupressales</taxon>
        <taxon>Taxaceae</taxon>
        <taxon>Taxus</taxon>
    </lineage>
</organism>
<dbReference type="GO" id="GO:0016042">
    <property type="term" value="P:lipid catabolic process"/>
    <property type="evidence" value="ECO:0007669"/>
    <property type="project" value="UniProtKB-KW"/>
</dbReference>
<dbReference type="PANTHER" id="PTHR45648:SF167">
    <property type="entry name" value="GDSL ESTERASE_LIPASE LTL1"/>
    <property type="match status" value="1"/>
</dbReference>
<name>A0AA38GQ55_TAXCH</name>
<comment type="caution">
    <text evidence="4">The sequence shown here is derived from an EMBL/GenBank/DDBJ whole genome shotgun (WGS) entry which is preliminary data.</text>
</comment>
<comment type="similarity">
    <text evidence="1">Belongs to the 'GDSL' lipolytic enzyme family.</text>
</comment>
<evidence type="ECO:0000313" key="4">
    <source>
        <dbReference type="EMBL" id="KAH9326357.1"/>
    </source>
</evidence>
<dbReference type="GO" id="GO:0016788">
    <property type="term" value="F:hydrolase activity, acting on ester bonds"/>
    <property type="evidence" value="ECO:0007669"/>
    <property type="project" value="InterPro"/>
</dbReference>
<dbReference type="EMBL" id="JAHRHJ020000002">
    <property type="protein sequence ID" value="KAH9326357.1"/>
    <property type="molecule type" value="Genomic_DNA"/>
</dbReference>
<proteinExistence type="inferred from homology"/>
<dbReference type="OMA" id="NEECAAE"/>
<dbReference type="AlphaFoldDB" id="A0AA38GQ55"/>
<dbReference type="Proteomes" id="UP000824469">
    <property type="component" value="Unassembled WGS sequence"/>
</dbReference>
<dbReference type="InterPro" id="IPR051058">
    <property type="entry name" value="GDSL_Est/Lipase"/>
</dbReference>
<keyword evidence="2" id="KW-0378">Hydrolase</keyword>
<feature type="non-terminal residue" evidence="4">
    <location>
        <position position="1"/>
    </location>
</feature>